<keyword evidence="2" id="KW-0547">Nucleotide-binding</keyword>
<dbReference type="InterPro" id="IPR006146">
    <property type="entry name" value="5'-Nucleotdase_CS"/>
</dbReference>
<dbReference type="InterPro" id="IPR036907">
    <property type="entry name" value="5'-Nucleotdase_C_sf"/>
</dbReference>
<name>A0A7I8DRG5_9FIRM</name>
<comment type="similarity">
    <text evidence="2">Belongs to the 5'-nucleotidase family.</text>
</comment>
<dbReference type="GO" id="GO:0000166">
    <property type="term" value="F:nucleotide binding"/>
    <property type="evidence" value="ECO:0007669"/>
    <property type="project" value="UniProtKB-KW"/>
</dbReference>
<keyword evidence="6" id="KW-1185">Reference proteome</keyword>
<dbReference type="InterPro" id="IPR006179">
    <property type="entry name" value="5_nucleotidase/apyrase"/>
</dbReference>
<dbReference type="GO" id="GO:0016788">
    <property type="term" value="F:hydrolase activity, acting on ester bonds"/>
    <property type="evidence" value="ECO:0007669"/>
    <property type="project" value="InterPro"/>
</dbReference>
<dbReference type="PRINTS" id="PR01607">
    <property type="entry name" value="APYRASEFAMLY"/>
</dbReference>
<keyword evidence="2" id="KW-0378">Hydrolase</keyword>
<reference evidence="5 6" key="1">
    <citation type="submission" date="2020-08" db="EMBL/GenBank/DDBJ databases">
        <title>Draft genome sequencing of an Anaerocolumna strain isolated from anoxic soil subjected to BSD treatment.</title>
        <authorList>
            <person name="Uek A."/>
            <person name="Tonouchi A."/>
        </authorList>
    </citation>
    <scope>NUCLEOTIDE SEQUENCE [LARGE SCALE GENOMIC DNA]</scope>
    <source>
        <strain evidence="5 6">CTTW</strain>
    </source>
</reference>
<dbReference type="Gene3D" id="3.90.780.10">
    <property type="entry name" value="5'-Nucleotidase, C-terminal domain"/>
    <property type="match status" value="1"/>
</dbReference>
<dbReference type="Pfam" id="PF00149">
    <property type="entry name" value="Metallophos"/>
    <property type="match status" value="1"/>
</dbReference>
<dbReference type="GO" id="GO:0046872">
    <property type="term" value="F:metal ion binding"/>
    <property type="evidence" value="ECO:0007669"/>
    <property type="project" value="InterPro"/>
</dbReference>
<keyword evidence="1 2" id="KW-0732">Signal</keyword>
<protein>
    <submittedName>
        <fullName evidence="5">Metallophosphatase</fullName>
    </submittedName>
</protein>
<dbReference type="PANTHER" id="PTHR11575:SF24">
    <property type="entry name" value="5'-NUCLEOTIDASE"/>
    <property type="match status" value="1"/>
</dbReference>
<gene>
    <name evidence="5" type="ORF">bsdcttw_40540</name>
</gene>
<dbReference type="GO" id="GO:0030288">
    <property type="term" value="C:outer membrane-bounded periplasmic space"/>
    <property type="evidence" value="ECO:0007669"/>
    <property type="project" value="TreeGrafter"/>
</dbReference>
<evidence type="ECO:0000259" key="3">
    <source>
        <dbReference type="Pfam" id="PF00149"/>
    </source>
</evidence>
<feature type="domain" description="5'-Nucleotidase C-terminal" evidence="4">
    <location>
        <begin position="336"/>
        <end position="516"/>
    </location>
</feature>
<evidence type="ECO:0000313" key="6">
    <source>
        <dbReference type="Proteomes" id="UP000515703"/>
    </source>
</evidence>
<accession>A0A7I8DRG5</accession>
<dbReference type="SUPFAM" id="SSF56300">
    <property type="entry name" value="Metallo-dependent phosphatases"/>
    <property type="match status" value="1"/>
</dbReference>
<organism evidence="5 6">
    <name type="scientific">Anaerocolumna chitinilytica</name>
    <dbReference type="NCBI Taxonomy" id="1727145"/>
    <lineage>
        <taxon>Bacteria</taxon>
        <taxon>Bacillati</taxon>
        <taxon>Bacillota</taxon>
        <taxon>Clostridia</taxon>
        <taxon>Lachnospirales</taxon>
        <taxon>Lachnospiraceae</taxon>
        <taxon>Anaerocolumna</taxon>
    </lineage>
</organism>
<dbReference type="Pfam" id="PF02872">
    <property type="entry name" value="5_nucleotid_C"/>
    <property type="match status" value="1"/>
</dbReference>
<proteinExistence type="inferred from homology"/>
<dbReference type="InterPro" id="IPR029052">
    <property type="entry name" value="Metallo-depent_PP-like"/>
</dbReference>
<dbReference type="Gene3D" id="3.60.21.10">
    <property type="match status" value="1"/>
</dbReference>
<evidence type="ECO:0000259" key="4">
    <source>
        <dbReference type="Pfam" id="PF02872"/>
    </source>
</evidence>
<feature type="signal peptide" evidence="2">
    <location>
        <begin position="1"/>
        <end position="27"/>
    </location>
</feature>
<dbReference type="EMBL" id="AP023368">
    <property type="protein sequence ID" value="BCK01014.1"/>
    <property type="molecule type" value="Genomic_DNA"/>
</dbReference>
<sequence>MKLSKRLKNVVVSFLAVALLVVTPVIPADRALAAESSSPADSVTSSDIVILYDNDVHCAVDGYASLAALKGDLQEKTKYVSLVSDGDFIQGGTIGAISKGQNIIDIMNKVGYDVVTLGNHEFDYQLDQLKVLTDELKSDVVSCNFKNMKTGKSVYKNYVIKQYGKTKVAYVGITTPESITKSTPAYFQDANGNYVYGFCSDQTGKALYNRVQKAVNDARKAGADYVVALAHLGTDGITDRWTSTSVIKNTTGIDVMLDGHSHSTFAENTVKNKSGKNVLVSSTGTKFENIGKLVINKNGKIATNLVSLKDYTKTDSGVSEYIASIKKSYEAELSKVIGKTAVNLTTLNASTGKRAVRNAETNLGDFCADALRTVLDADAAIMNGGGIRADIAMGDITYNSLLSVFPWGNMGCVLQVTGQQIKDALELGAKNYPEESGGFLQVSGITYEINTSVPSSVVLDASGMFQSVGGAYRVENIKILNSKTGNYEALDLTKEYKLAGINYTLKSSGDGYTMFKNAKVLKDDIAVDYDILSNYLTNNLKGTVGSEYANPQGQGRIVIK</sequence>
<dbReference type="KEGG" id="acht:bsdcttw_40540"/>
<evidence type="ECO:0000256" key="2">
    <source>
        <dbReference type="RuleBase" id="RU362119"/>
    </source>
</evidence>
<reference evidence="5 6" key="2">
    <citation type="submission" date="2020-08" db="EMBL/GenBank/DDBJ databases">
        <authorList>
            <person name="Ueki A."/>
            <person name="Tonouchi A."/>
        </authorList>
    </citation>
    <scope>NUCLEOTIDE SEQUENCE [LARGE SCALE GENOMIC DNA]</scope>
    <source>
        <strain evidence="5 6">CTTW</strain>
    </source>
</reference>
<dbReference type="InterPro" id="IPR004843">
    <property type="entry name" value="Calcineurin-like_PHP"/>
</dbReference>
<dbReference type="AlphaFoldDB" id="A0A7I8DRG5"/>
<dbReference type="Proteomes" id="UP000515703">
    <property type="component" value="Chromosome"/>
</dbReference>
<dbReference type="PANTHER" id="PTHR11575">
    <property type="entry name" value="5'-NUCLEOTIDASE-RELATED"/>
    <property type="match status" value="1"/>
</dbReference>
<dbReference type="GO" id="GO:0009166">
    <property type="term" value="P:nucleotide catabolic process"/>
    <property type="evidence" value="ECO:0007669"/>
    <property type="project" value="InterPro"/>
</dbReference>
<dbReference type="InterPro" id="IPR008334">
    <property type="entry name" value="5'-Nucleotdase_C"/>
</dbReference>
<feature type="chain" id="PRO_5039759616" evidence="2">
    <location>
        <begin position="28"/>
        <end position="560"/>
    </location>
</feature>
<dbReference type="SUPFAM" id="SSF55816">
    <property type="entry name" value="5'-nucleotidase (syn. UDP-sugar hydrolase), C-terminal domain"/>
    <property type="match status" value="1"/>
</dbReference>
<dbReference type="PROSITE" id="PS00786">
    <property type="entry name" value="5_NUCLEOTIDASE_2"/>
    <property type="match status" value="1"/>
</dbReference>
<dbReference type="RefSeq" id="WP_185256628.1">
    <property type="nucleotide sequence ID" value="NZ_AP023368.1"/>
</dbReference>
<evidence type="ECO:0000313" key="5">
    <source>
        <dbReference type="EMBL" id="BCK01014.1"/>
    </source>
</evidence>
<feature type="domain" description="Calcineurin-like phosphoesterase" evidence="3">
    <location>
        <begin position="54"/>
        <end position="263"/>
    </location>
</feature>
<evidence type="ECO:0000256" key="1">
    <source>
        <dbReference type="ARBA" id="ARBA00022729"/>
    </source>
</evidence>